<feature type="region of interest" description="Disordered" evidence="1">
    <location>
        <begin position="1"/>
        <end position="29"/>
    </location>
</feature>
<feature type="domain" description="RMI1 N-terminal" evidence="2">
    <location>
        <begin position="36"/>
        <end position="78"/>
    </location>
</feature>
<dbReference type="SMART" id="SM01161">
    <property type="entry name" value="DUF1767"/>
    <property type="match status" value="1"/>
</dbReference>
<gene>
    <name evidence="3" type="ORF">C5167_034881</name>
</gene>
<dbReference type="GO" id="GO:0016604">
    <property type="term" value="C:nuclear body"/>
    <property type="evidence" value="ECO:0007669"/>
    <property type="project" value="TreeGrafter"/>
</dbReference>
<dbReference type="Proteomes" id="UP000316621">
    <property type="component" value="Chromosome 7"/>
</dbReference>
<dbReference type="PANTHER" id="PTHR14790:SF15">
    <property type="entry name" value="RECQ-MEDIATED GENOME INSTABILITY PROTEIN 1"/>
    <property type="match status" value="1"/>
</dbReference>
<dbReference type="GO" id="GO:0000724">
    <property type="term" value="P:double-strand break repair via homologous recombination"/>
    <property type="evidence" value="ECO:0007669"/>
    <property type="project" value="TreeGrafter"/>
</dbReference>
<dbReference type="InterPro" id="IPR049363">
    <property type="entry name" value="RMI1_N"/>
</dbReference>
<reference evidence="3 4" key="1">
    <citation type="journal article" date="2018" name="Science">
        <title>The opium poppy genome and morphinan production.</title>
        <authorList>
            <person name="Guo L."/>
            <person name="Winzer T."/>
            <person name="Yang X."/>
            <person name="Li Y."/>
            <person name="Ning Z."/>
            <person name="He Z."/>
            <person name="Teodor R."/>
            <person name="Lu Y."/>
            <person name="Bowser T.A."/>
            <person name="Graham I.A."/>
            <person name="Ye K."/>
        </authorList>
    </citation>
    <scope>NUCLEOTIDE SEQUENCE [LARGE SCALE GENOMIC DNA]</scope>
    <source>
        <strain evidence="4">cv. HN1</strain>
        <tissue evidence="3">Leaves</tissue>
    </source>
</reference>
<dbReference type="EMBL" id="CM010721">
    <property type="protein sequence ID" value="RZC71703.1"/>
    <property type="molecule type" value="Genomic_DNA"/>
</dbReference>
<evidence type="ECO:0000259" key="2">
    <source>
        <dbReference type="Pfam" id="PF21000"/>
    </source>
</evidence>
<sequence>MSKRNRDSSNANPISSAMETSTGTTRTSFPENFRSKLKQEWLDSCTAELNISNPGFDNFDLAEKEKLIFQRFLFSDMRFSCRGTLPKNTHTFDLAHHPDPLVLQVNQMGHINHHPENRRLLTMTDGVEYTLGVEIRPIKDVQVSAPAGFKRCHAHIWLVCWQNGSSGRRRMAEHPSGVKSRMQTDVAALKPKEYDEIVKDNSNRLTDEYKAMPYTYLTSLLAEWEQRKKADDRPPIRFREGQSMSLLFNSMTGAALPTLSSTTT</sequence>
<dbReference type="Gramene" id="RZC71703">
    <property type="protein sequence ID" value="RZC71703"/>
    <property type="gene ID" value="C5167_034881"/>
</dbReference>
<dbReference type="Pfam" id="PF21000">
    <property type="entry name" value="RMI1_N_N"/>
    <property type="match status" value="1"/>
</dbReference>
<evidence type="ECO:0000313" key="3">
    <source>
        <dbReference type="EMBL" id="RZC71703.1"/>
    </source>
</evidence>
<accession>A0A4Y7KE98</accession>
<feature type="compositionally biased region" description="Polar residues" evidence="1">
    <location>
        <begin position="8"/>
        <end position="29"/>
    </location>
</feature>
<dbReference type="PANTHER" id="PTHR14790">
    <property type="entry name" value="RECQ-MEDIATED GENOME INSTABILITY PROTEIN 1 RMI1"/>
    <property type="match status" value="1"/>
</dbReference>
<protein>
    <recommendedName>
        <fullName evidence="2">RMI1 N-terminal domain-containing protein</fullName>
    </recommendedName>
</protein>
<dbReference type="AlphaFoldDB" id="A0A4Y7KE98"/>
<dbReference type="STRING" id="3469.A0A4Y7KE98"/>
<proteinExistence type="predicted"/>
<evidence type="ECO:0000313" key="4">
    <source>
        <dbReference type="Proteomes" id="UP000316621"/>
    </source>
</evidence>
<dbReference type="GO" id="GO:0031422">
    <property type="term" value="C:RecQ family helicase-topoisomerase III complex"/>
    <property type="evidence" value="ECO:0007669"/>
    <property type="project" value="TreeGrafter"/>
</dbReference>
<name>A0A4Y7KE98_PAPSO</name>
<dbReference type="GO" id="GO:0000712">
    <property type="term" value="P:resolution of meiotic recombination intermediates"/>
    <property type="evidence" value="ECO:0007669"/>
    <property type="project" value="TreeGrafter"/>
</dbReference>
<organism evidence="3 4">
    <name type="scientific">Papaver somniferum</name>
    <name type="common">Opium poppy</name>
    <dbReference type="NCBI Taxonomy" id="3469"/>
    <lineage>
        <taxon>Eukaryota</taxon>
        <taxon>Viridiplantae</taxon>
        <taxon>Streptophyta</taxon>
        <taxon>Embryophyta</taxon>
        <taxon>Tracheophyta</taxon>
        <taxon>Spermatophyta</taxon>
        <taxon>Magnoliopsida</taxon>
        <taxon>Ranunculales</taxon>
        <taxon>Papaveraceae</taxon>
        <taxon>Papaveroideae</taxon>
        <taxon>Papaver</taxon>
    </lineage>
</organism>
<keyword evidence="4" id="KW-1185">Reference proteome</keyword>
<evidence type="ECO:0000256" key="1">
    <source>
        <dbReference type="SAM" id="MobiDB-lite"/>
    </source>
</evidence>